<evidence type="ECO:0000256" key="4">
    <source>
        <dbReference type="ARBA" id="ARBA00022884"/>
    </source>
</evidence>
<organism evidence="6 7">
    <name type="scientific">Nitrosomonas stercoris</name>
    <dbReference type="NCBI Taxonomy" id="1444684"/>
    <lineage>
        <taxon>Bacteria</taxon>
        <taxon>Pseudomonadati</taxon>
        <taxon>Pseudomonadota</taxon>
        <taxon>Betaproteobacteria</taxon>
        <taxon>Nitrosomonadales</taxon>
        <taxon>Nitrosomonadaceae</taxon>
        <taxon>Nitrosomonas</taxon>
    </lineage>
</organism>
<keyword evidence="7" id="KW-1185">Reference proteome</keyword>
<evidence type="ECO:0000256" key="2">
    <source>
        <dbReference type="ARBA" id="ARBA00022517"/>
    </source>
</evidence>
<dbReference type="GO" id="GO:0005829">
    <property type="term" value="C:cytosol"/>
    <property type="evidence" value="ECO:0007669"/>
    <property type="project" value="TreeGrafter"/>
</dbReference>
<keyword evidence="1 5" id="KW-0963">Cytoplasm</keyword>
<evidence type="ECO:0000256" key="5">
    <source>
        <dbReference type="HAMAP-Rule" id="MF_00765"/>
    </source>
</evidence>
<dbReference type="PANTHER" id="PTHR38101">
    <property type="entry name" value="UPF0307 PROTEIN YJGA"/>
    <property type="match status" value="1"/>
</dbReference>
<dbReference type="PIRSF" id="PIRSF016183">
    <property type="entry name" value="UCP016183"/>
    <property type="match status" value="1"/>
</dbReference>
<comment type="function">
    <text evidence="5">Member of a network of 50S ribosomal subunit biogenesis factors which assembles along the 30S-50S interface, preventing incorrect 23S rRNA structures from forming. Promotes peptidyl transferase center (PTC) maturation.</text>
</comment>
<dbReference type="EMBL" id="AP019755">
    <property type="protein sequence ID" value="BBL34412.1"/>
    <property type="molecule type" value="Genomic_DNA"/>
</dbReference>
<dbReference type="NCBIfam" id="NF003593">
    <property type="entry name" value="PRK05255.1-1"/>
    <property type="match status" value="1"/>
</dbReference>
<dbReference type="HAMAP" id="MF_00765">
    <property type="entry name" value="DarP"/>
    <property type="match status" value="1"/>
</dbReference>
<evidence type="ECO:0000313" key="6">
    <source>
        <dbReference type="EMBL" id="BBL34412.1"/>
    </source>
</evidence>
<protein>
    <recommendedName>
        <fullName evidence="5">Dual-action ribosomal maturation protein DarP</fullName>
    </recommendedName>
    <alternativeName>
        <fullName evidence="5">Large ribosomal subunit assembly factor DarP</fullName>
    </alternativeName>
</protein>
<evidence type="ECO:0000256" key="1">
    <source>
        <dbReference type="ARBA" id="ARBA00022490"/>
    </source>
</evidence>
<dbReference type="CDD" id="cd16331">
    <property type="entry name" value="YjgA-like"/>
    <property type="match status" value="1"/>
</dbReference>
<dbReference type="Proteomes" id="UP000316473">
    <property type="component" value="Chromosome"/>
</dbReference>
<name>A0A4Y1YJU1_9PROT</name>
<dbReference type="InterPro" id="IPR023153">
    <property type="entry name" value="DarP_sf"/>
</dbReference>
<sequence length="174" mass="20316">MTDYQPTIVDSNLESRPSKTRLKQEMHALQALGEQLAELEPDRIMELDLPESLTNALLEARHITKHGARRRQMQLIGKLMRSIDSVPIQEKLAAWQHTSVQHTAWLHQLERWRDRLMSDEAAITEFMEHYPHADAQQLRTLLRNIEKEELADKPPKSFRALFKLLRQIIPEISA</sequence>
<dbReference type="SUPFAM" id="SSF158710">
    <property type="entry name" value="PSPTO4464-like"/>
    <property type="match status" value="1"/>
</dbReference>
<evidence type="ECO:0000256" key="3">
    <source>
        <dbReference type="ARBA" id="ARBA00022730"/>
    </source>
</evidence>
<dbReference type="PANTHER" id="PTHR38101:SF1">
    <property type="entry name" value="UPF0307 PROTEIN YJGA"/>
    <property type="match status" value="1"/>
</dbReference>
<comment type="similarity">
    <text evidence="5">Belongs to the DarP family.</text>
</comment>
<dbReference type="Gene3D" id="1.10.60.30">
    <property type="entry name" value="PSPTO4464-like domains"/>
    <property type="match status" value="2"/>
</dbReference>
<dbReference type="Pfam" id="PF04751">
    <property type="entry name" value="DarP"/>
    <property type="match status" value="1"/>
</dbReference>
<gene>
    <name evidence="5" type="primary">darP</name>
    <name evidence="6" type="ORF">Nstercoris_00645</name>
</gene>
<accession>A0A4Y1YJU1</accession>
<dbReference type="GO" id="GO:0043022">
    <property type="term" value="F:ribosome binding"/>
    <property type="evidence" value="ECO:0007669"/>
    <property type="project" value="UniProtKB-UniRule"/>
</dbReference>
<keyword evidence="4 5" id="KW-0694">RNA-binding</keyword>
<keyword evidence="2 5" id="KW-0690">Ribosome biogenesis</keyword>
<dbReference type="KEGG" id="nst:Nstercoris_00645"/>
<keyword evidence="3 5" id="KW-0699">rRNA-binding</keyword>
<dbReference type="GO" id="GO:0019843">
    <property type="term" value="F:rRNA binding"/>
    <property type="evidence" value="ECO:0007669"/>
    <property type="project" value="UniProtKB-UniRule"/>
</dbReference>
<evidence type="ECO:0000313" key="7">
    <source>
        <dbReference type="Proteomes" id="UP000316473"/>
    </source>
</evidence>
<dbReference type="InterPro" id="IPR006839">
    <property type="entry name" value="DarP"/>
</dbReference>
<dbReference type="GO" id="GO:1902626">
    <property type="term" value="P:assembly of large subunit precursor of preribosome"/>
    <property type="evidence" value="ECO:0007669"/>
    <property type="project" value="UniProtKB-UniRule"/>
</dbReference>
<reference evidence="6 7" key="1">
    <citation type="submission" date="2019-06" db="EMBL/GenBank/DDBJ databases">
        <title>Nitrosomonas stercoris KYUHI-S whole genome shotgun sequence.</title>
        <authorList>
            <person name="Nakagawa T."/>
            <person name="Tsuchiya Y."/>
            <person name="Takahashi R."/>
        </authorList>
    </citation>
    <scope>NUCLEOTIDE SEQUENCE [LARGE SCALE GENOMIC DNA]</scope>
    <source>
        <strain evidence="6 7">KYUHI-S</strain>
    </source>
</reference>
<comment type="subcellular location">
    <subcellularLocation>
        <location evidence="5">Cytoplasm</location>
    </subcellularLocation>
    <text evidence="5">Associates with late stage pre-50S ribosomal subunits.</text>
</comment>
<dbReference type="AlphaFoldDB" id="A0A4Y1YJU1"/>
<proteinExistence type="inferred from homology"/>